<dbReference type="PANTHER" id="PTHR43133">
    <property type="entry name" value="RNA POLYMERASE ECF-TYPE SIGMA FACTO"/>
    <property type="match status" value="1"/>
</dbReference>
<dbReference type="NCBIfam" id="TIGR02937">
    <property type="entry name" value="sigma70-ECF"/>
    <property type="match status" value="1"/>
</dbReference>
<organism evidence="8 9">
    <name type="scientific">Salmonirosea aquatica</name>
    <dbReference type="NCBI Taxonomy" id="2654236"/>
    <lineage>
        <taxon>Bacteria</taxon>
        <taxon>Pseudomonadati</taxon>
        <taxon>Bacteroidota</taxon>
        <taxon>Cytophagia</taxon>
        <taxon>Cytophagales</taxon>
        <taxon>Spirosomataceae</taxon>
        <taxon>Salmonirosea</taxon>
    </lineage>
</organism>
<dbReference type="SUPFAM" id="SSF88659">
    <property type="entry name" value="Sigma3 and sigma4 domains of RNA polymerase sigma factors"/>
    <property type="match status" value="1"/>
</dbReference>
<dbReference type="RefSeq" id="WP_152762224.1">
    <property type="nucleotide sequence ID" value="NZ_WHLY01000002.1"/>
</dbReference>
<keyword evidence="5" id="KW-0804">Transcription</keyword>
<comment type="similarity">
    <text evidence="1">Belongs to the sigma-70 factor family. ECF subfamily.</text>
</comment>
<dbReference type="GO" id="GO:0006352">
    <property type="term" value="P:DNA-templated transcription initiation"/>
    <property type="evidence" value="ECO:0007669"/>
    <property type="project" value="InterPro"/>
</dbReference>
<evidence type="ECO:0000259" key="6">
    <source>
        <dbReference type="Pfam" id="PF04542"/>
    </source>
</evidence>
<evidence type="ECO:0000259" key="7">
    <source>
        <dbReference type="Pfam" id="PF08281"/>
    </source>
</evidence>
<keyword evidence="9" id="KW-1185">Reference proteome</keyword>
<gene>
    <name evidence="8" type="ORF">GBK04_18565</name>
</gene>
<comment type="caution">
    <text evidence="8">The sequence shown here is derived from an EMBL/GenBank/DDBJ whole genome shotgun (WGS) entry which is preliminary data.</text>
</comment>
<feature type="domain" description="RNA polymerase sigma-70 region 2" evidence="6">
    <location>
        <begin position="13"/>
        <end position="76"/>
    </location>
</feature>
<dbReference type="Gene3D" id="1.10.10.10">
    <property type="entry name" value="Winged helix-like DNA-binding domain superfamily/Winged helix DNA-binding domain"/>
    <property type="match status" value="1"/>
</dbReference>
<dbReference type="InterPro" id="IPR007627">
    <property type="entry name" value="RNA_pol_sigma70_r2"/>
</dbReference>
<name>A0A7C9BE56_9BACT</name>
<feature type="domain" description="RNA polymerase sigma factor 70 region 4 type 2" evidence="7">
    <location>
        <begin position="118"/>
        <end position="161"/>
    </location>
</feature>
<evidence type="ECO:0000313" key="8">
    <source>
        <dbReference type="EMBL" id="MPR35298.1"/>
    </source>
</evidence>
<proteinExistence type="inferred from homology"/>
<dbReference type="PANTHER" id="PTHR43133:SF8">
    <property type="entry name" value="RNA POLYMERASE SIGMA FACTOR HI_1459-RELATED"/>
    <property type="match status" value="1"/>
</dbReference>
<dbReference type="InterPro" id="IPR014284">
    <property type="entry name" value="RNA_pol_sigma-70_dom"/>
</dbReference>
<keyword evidence="2" id="KW-0805">Transcription regulation</keyword>
<dbReference type="InterPro" id="IPR039425">
    <property type="entry name" value="RNA_pol_sigma-70-like"/>
</dbReference>
<dbReference type="Proteomes" id="UP000479293">
    <property type="component" value="Unassembled WGS sequence"/>
</dbReference>
<dbReference type="Pfam" id="PF04542">
    <property type="entry name" value="Sigma70_r2"/>
    <property type="match status" value="1"/>
</dbReference>
<dbReference type="InterPro" id="IPR013324">
    <property type="entry name" value="RNA_pol_sigma_r3/r4-like"/>
</dbReference>
<dbReference type="InterPro" id="IPR013325">
    <property type="entry name" value="RNA_pol_sigma_r2"/>
</dbReference>
<evidence type="ECO:0000256" key="5">
    <source>
        <dbReference type="ARBA" id="ARBA00023163"/>
    </source>
</evidence>
<dbReference type="GO" id="GO:0016987">
    <property type="term" value="F:sigma factor activity"/>
    <property type="evidence" value="ECO:0007669"/>
    <property type="project" value="UniProtKB-KW"/>
</dbReference>
<evidence type="ECO:0000313" key="9">
    <source>
        <dbReference type="Proteomes" id="UP000479293"/>
    </source>
</evidence>
<evidence type="ECO:0000256" key="4">
    <source>
        <dbReference type="ARBA" id="ARBA00023125"/>
    </source>
</evidence>
<reference evidence="8 9" key="1">
    <citation type="submission" date="2019-10" db="EMBL/GenBank/DDBJ databases">
        <title>Draft Genome Sequence of Cytophagaceae sp. SJW1-29.</title>
        <authorList>
            <person name="Choi A."/>
        </authorList>
    </citation>
    <scope>NUCLEOTIDE SEQUENCE [LARGE SCALE GENOMIC DNA]</scope>
    <source>
        <strain evidence="8 9">SJW1-29</strain>
    </source>
</reference>
<evidence type="ECO:0000256" key="3">
    <source>
        <dbReference type="ARBA" id="ARBA00023082"/>
    </source>
</evidence>
<dbReference type="EMBL" id="WHLY01000002">
    <property type="protein sequence ID" value="MPR35298.1"/>
    <property type="molecule type" value="Genomic_DNA"/>
</dbReference>
<keyword evidence="3" id="KW-0731">Sigma factor</keyword>
<dbReference type="Pfam" id="PF08281">
    <property type="entry name" value="Sigma70_r4_2"/>
    <property type="match status" value="1"/>
</dbReference>
<protein>
    <submittedName>
        <fullName evidence="8">Sigma-70 family RNA polymerase sigma factor</fullName>
    </submittedName>
</protein>
<sequence length="184" mass="21573">MSIPVQQTILSTVKQYGQKLFGFIRKRVNSHEDAEDILQEVWQQLSSVVNIGEIEQMSGWLHTVARNKIIDRQRKNVPEPLSDSVYESDDGALNFKEILLIDPGSDPEAKYMRELFWQELFTALDELPPAQRDVFVWNEMEDMTLQQIADKTEQNLKTVISRKGYAVKYLRKRLQTLYNELFNY</sequence>
<dbReference type="SUPFAM" id="SSF88946">
    <property type="entry name" value="Sigma2 domain of RNA polymerase sigma factors"/>
    <property type="match status" value="1"/>
</dbReference>
<accession>A0A7C9BE56</accession>
<dbReference type="GO" id="GO:0003677">
    <property type="term" value="F:DNA binding"/>
    <property type="evidence" value="ECO:0007669"/>
    <property type="project" value="UniProtKB-KW"/>
</dbReference>
<evidence type="ECO:0000256" key="1">
    <source>
        <dbReference type="ARBA" id="ARBA00010641"/>
    </source>
</evidence>
<dbReference type="Gene3D" id="1.10.1740.10">
    <property type="match status" value="1"/>
</dbReference>
<dbReference type="AlphaFoldDB" id="A0A7C9BE56"/>
<keyword evidence="4" id="KW-0238">DNA-binding</keyword>
<dbReference type="InterPro" id="IPR036388">
    <property type="entry name" value="WH-like_DNA-bd_sf"/>
</dbReference>
<dbReference type="InterPro" id="IPR013249">
    <property type="entry name" value="RNA_pol_sigma70_r4_t2"/>
</dbReference>
<evidence type="ECO:0000256" key="2">
    <source>
        <dbReference type="ARBA" id="ARBA00023015"/>
    </source>
</evidence>